<dbReference type="OrthoDB" id="159246at2"/>
<keyword evidence="3" id="KW-0548">Nucleotidyltransferase</keyword>
<evidence type="ECO:0000313" key="4">
    <source>
        <dbReference type="Proteomes" id="UP000055060"/>
    </source>
</evidence>
<dbReference type="SUPFAM" id="SSF53448">
    <property type="entry name" value="Nucleotide-diphospho-sugar transferases"/>
    <property type="match status" value="1"/>
</dbReference>
<keyword evidence="1 3" id="KW-0808">Transferase</keyword>
<protein>
    <submittedName>
        <fullName evidence="3">GTP:adenosylcobinamide-phosphate guanylyltransferase</fullName>
    </submittedName>
</protein>
<dbReference type="PANTHER" id="PTHR19136:SF81">
    <property type="entry name" value="MOLYBDENUM COFACTOR GUANYLYLTRANSFERASE"/>
    <property type="match status" value="1"/>
</dbReference>
<dbReference type="AlphaFoldDB" id="A0A0S7BMI5"/>
<dbReference type="InterPro" id="IPR025877">
    <property type="entry name" value="MobA-like_NTP_Trfase"/>
</dbReference>
<accession>A0A0S7BMI5</accession>
<dbReference type="Pfam" id="PF12804">
    <property type="entry name" value="NTP_transf_3"/>
    <property type="match status" value="1"/>
</dbReference>
<dbReference type="InterPro" id="IPR029044">
    <property type="entry name" value="Nucleotide-diphossugar_trans"/>
</dbReference>
<dbReference type="Proteomes" id="UP000055060">
    <property type="component" value="Unassembled WGS sequence"/>
</dbReference>
<evidence type="ECO:0000256" key="1">
    <source>
        <dbReference type="ARBA" id="ARBA00022679"/>
    </source>
</evidence>
<dbReference type="EMBL" id="DF967972">
    <property type="protein sequence ID" value="GAP15442.1"/>
    <property type="molecule type" value="Genomic_DNA"/>
</dbReference>
<dbReference type="GO" id="GO:0016779">
    <property type="term" value="F:nucleotidyltransferase activity"/>
    <property type="evidence" value="ECO:0007669"/>
    <property type="project" value="UniProtKB-KW"/>
</dbReference>
<dbReference type="PANTHER" id="PTHR19136">
    <property type="entry name" value="MOLYBDENUM COFACTOR GUANYLYLTRANSFERASE"/>
    <property type="match status" value="1"/>
</dbReference>
<feature type="domain" description="MobA-like NTP transferase" evidence="2">
    <location>
        <begin position="5"/>
        <end position="130"/>
    </location>
</feature>
<evidence type="ECO:0000313" key="3">
    <source>
        <dbReference type="EMBL" id="GAP15442.1"/>
    </source>
</evidence>
<organism evidence="3">
    <name type="scientific">Longilinea arvoryzae</name>
    <dbReference type="NCBI Taxonomy" id="360412"/>
    <lineage>
        <taxon>Bacteria</taxon>
        <taxon>Bacillati</taxon>
        <taxon>Chloroflexota</taxon>
        <taxon>Anaerolineae</taxon>
        <taxon>Anaerolineales</taxon>
        <taxon>Anaerolineaceae</taxon>
        <taxon>Longilinea</taxon>
    </lineage>
</organism>
<keyword evidence="4" id="KW-1185">Reference proteome</keyword>
<dbReference type="STRING" id="360412.LARV_03229"/>
<name>A0A0S7BMI5_9CHLR</name>
<dbReference type="RefSeq" id="WP_075074622.1">
    <property type="nucleotide sequence ID" value="NZ_DF967972.1"/>
</dbReference>
<reference evidence="3" key="1">
    <citation type="submission" date="2015-07" db="EMBL/GenBank/DDBJ databases">
        <title>Draft Genome Sequences of Anaerolinea thermolimosa IMO-1, Bellilinea caldifistulae GOMI-1, Leptolinea tardivitalis YMTK-2, Levilinea saccharolytica KIBI-1,Longilinea arvoryzae KOME-1, Previously Described as Members of the Anaerolineaceae (Chloroflexi).</title>
        <authorList>
            <person name="Sekiguchi Y."/>
            <person name="Ohashi A."/>
            <person name="Matsuura N."/>
            <person name="Tourlousse M.D."/>
        </authorList>
    </citation>
    <scope>NUCLEOTIDE SEQUENCE [LARGE SCALE GENOMIC DNA]</scope>
    <source>
        <strain evidence="3">KOME-1</strain>
    </source>
</reference>
<gene>
    <name evidence="3" type="ORF">LARV_03229</name>
</gene>
<evidence type="ECO:0000259" key="2">
    <source>
        <dbReference type="Pfam" id="PF12804"/>
    </source>
</evidence>
<dbReference type="Gene3D" id="3.90.550.10">
    <property type="entry name" value="Spore Coat Polysaccharide Biosynthesis Protein SpsA, Chain A"/>
    <property type="match status" value="1"/>
</dbReference>
<proteinExistence type="predicted"/>
<sequence length="264" mass="29200">MMDVVVVAGGVPERGDPLYAFTQGAYKVMLDISGKPMVQWVLDALSDAPSVQRVAVVGLPPITALDCKKPLIMLPESGEIIENVRLGAIELAKQNAEAAKVLIISADLPAITPEMIEWLIERVQESDHELYGFSLNRKIIEAVDKDSRQIYVHLKNEEVCLADVGGLQIDFANRPEHPLWQRLVEARKSPTRQAALLGYDVLFLLMLRQLTLKEAETSINRRLGINARAVSCPFAELGLDVDRPRDIDVLEDILTARMAAVKGN</sequence>